<evidence type="ECO:0000313" key="1">
    <source>
        <dbReference type="EMBL" id="JAH66604.1"/>
    </source>
</evidence>
<protein>
    <submittedName>
        <fullName evidence="1">Uncharacterized protein</fullName>
    </submittedName>
</protein>
<proteinExistence type="predicted"/>
<reference evidence="1" key="1">
    <citation type="submission" date="2014-11" db="EMBL/GenBank/DDBJ databases">
        <authorList>
            <person name="Amaro Gonzalez C."/>
        </authorList>
    </citation>
    <scope>NUCLEOTIDE SEQUENCE</scope>
</reference>
<reference evidence="1" key="2">
    <citation type="journal article" date="2015" name="Fish Shellfish Immunol.">
        <title>Early steps in the European eel (Anguilla anguilla)-Vibrio vulnificus interaction in the gills: Role of the RtxA13 toxin.</title>
        <authorList>
            <person name="Callol A."/>
            <person name="Pajuelo D."/>
            <person name="Ebbesson L."/>
            <person name="Teles M."/>
            <person name="MacKenzie S."/>
            <person name="Amaro C."/>
        </authorList>
    </citation>
    <scope>NUCLEOTIDE SEQUENCE</scope>
</reference>
<organism evidence="1">
    <name type="scientific">Anguilla anguilla</name>
    <name type="common">European freshwater eel</name>
    <name type="synonym">Muraena anguilla</name>
    <dbReference type="NCBI Taxonomy" id="7936"/>
    <lineage>
        <taxon>Eukaryota</taxon>
        <taxon>Metazoa</taxon>
        <taxon>Chordata</taxon>
        <taxon>Craniata</taxon>
        <taxon>Vertebrata</taxon>
        <taxon>Euteleostomi</taxon>
        <taxon>Actinopterygii</taxon>
        <taxon>Neopterygii</taxon>
        <taxon>Teleostei</taxon>
        <taxon>Anguilliformes</taxon>
        <taxon>Anguillidae</taxon>
        <taxon>Anguilla</taxon>
    </lineage>
</organism>
<dbReference type="EMBL" id="GBXM01041973">
    <property type="protein sequence ID" value="JAH66604.1"/>
    <property type="molecule type" value="Transcribed_RNA"/>
</dbReference>
<name>A0A0E9UL81_ANGAN</name>
<sequence>MNGLWLHQHTILKPMSLHDPDLSVLCLLAHYGLKIRGRHSQEQHANLTHVISFSSQAIATCSLPE</sequence>
<accession>A0A0E9UL81</accession>
<dbReference type="AlphaFoldDB" id="A0A0E9UL81"/>